<gene>
    <name evidence="1" type="ORF">R3P38DRAFT_3269584</name>
</gene>
<proteinExistence type="predicted"/>
<name>A0AAW0BHK5_9AGAR</name>
<accession>A0AAW0BHK5</accession>
<dbReference type="Proteomes" id="UP001362999">
    <property type="component" value="Unassembled WGS sequence"/>
</dbReference>
<evidence type="ECO:0000313" key="2">
    <source>
        <dbReference type="Proteomes" id="UP001362999"/>
    </source>
</evidence>
<evidence type="ECO:0000313" key="1">
    <source>
        <dbReference type="EMBL" id="KAK7024817.1"/>
    </source>
</evidence>
<reference evidence="1 2" key="1">
    <citation type="journal article" date="2024" name="J Genomics">
        <title>Draft genome sequencing and assembly of Favolaschia claudopus CIRM-BRFM 2984 isolated from oak limbs.</title>
        <authorList>
            <person name="Navarro D."/>
            <person name="Drula E."/>
            <person name="Chaduli D."/>
            <person name="Cazenave R."/>
            <person name="Ahrendt S."/>
            <person name="Wang J."/>
            <person name="Lipzen A."/>
            <person name="Daum C."/>
            <person name="Barry K."/>
            <person name="Grigoriev I.V."/>
            <person name="Favel A."/>
            <person name="Rosso M.N."/>
            <person name="Martin F."/>
        </authorList>
    </citation>
    <scope>NUCLEOTIDE SEQUENCE [LARGE SCALE GENOMIC DNA]</scope>
    <source>
        <strain evidence="1 2">CIRM-BRFM 2984</strain>
    </source>
</reference>
<sequence>MSACNGVFVITKGGLPSALEMMIMDDTGGSRHRRSSASITMHWHASRGRRDGTRNESGPQLFLGCYAVSSSSALARTPSPASAIPHTAYSSESAALAEREHSIHRVFVSACICYTLASYSDRALCPAHAHGSIWSSHKTDISVPILPPPPPVPPKARSLPWYGILPSTAFVPISITNARIRAWLVLPYRRRLRTRQHHDDSLPQHK</sequence>
<comment type="caution">
    <text evidence="1">The sequence shown here is derived from an EMBL/GenBank/DDBJ whole genome shotgun (WGS) entry which is preliminary data.</text>
</comment>
<organism evidence="1 2">
    <name type="scientific">Favolaschia claudopus</name>
    <dbReference type="NCBI Taxonomy" id="2862362"/>
    <lineage>
        <taxon>Eukaryota</taxon>
        <taxon>Fungi</taxon>
        <taxon>Dikarya</taxon>
        <taxon>Basidiomycota</taxon>
        <taxon>Agaricomycotina</taxon>
        <taxon>Agaricomycetes</taxon>
        <taxon>Agaricomycetidae</taxon>
        <taxon>Agaricales</taxon>
        <taxon>Marasmiineae</taxon>
        <taxon>Mycenaceae</taxon>
        <taxon>Favolaschia</taxon>
    </lineage>
</organism>
<protein>
    <submittedName>
        <fullName evidence="1">Uncharacterized protein</fullName>
    </submittedName>
</protein>
<keyword evidence="2" id="KW-1185">Reference proteome</keyword>
<dbReference type="EMBL" id="JAWWNJ010000034">
    <property type="protein sequence ID" value="KAK7024817.1"/>
    <property type="molecule type" value="Genomic_DNA"/>
</dbReference>
<dbReference type="AlphaFoldDB" id="A0AAW0BHK5"/>